<protein>
    <recommendedName>
        <fullName evidence="3">Helix-turn-helix domain-containing protein</fullName>
    </recommendedName>
</protein>
<gene>
    <name evidence="1" type="ORF">FRZ67_18860</name>
</gene>
<organism evidence="1 2">
    <name type="scientific">Panacibacter ginsenosidivorans</name>
    <dbReference type="NCBI Taxonomy" id="1813871"/>
    <lineage>
        <taxon>Bacteria</taxon>
        <taxon>Pseudomonadati</taxon>
        <taxon>Bacteroidota</taxon>
        <taxon>Chitinophagia</taxon>
        <taxon>Chitinophagales</taxon>
        <taxon>Chitinophagaceae</taxon>
        <taxon>Panacibacter</taxon>
    </lineage>
</organism>
<sequence>MVAADNIVVDFKEAFYGFMHAAVDDARLGPLHISLYAAILHFYSAQEEQGPLSVFGKHLMQYAKISSNNTYHRVIQELHRYGYIHYLPSYNPVLGSLVYLLKIQHT</sequence>
<name>A0A5B8VDC3_9BACT</name>
<evidence type="ECO:0000313" key="1">
    <source>
        <dbReference type="EMBL" id="QEC69269.1"/>
    </source>
</evidence>
<dbReference type="OrthoDB" id="1442826at2"/>
<reference evidence="1 2" key="1">
    <citation type="journal article" date="2016" name="Int. J. Syst. Evol. Microbiol.">
        <title>Panacibacter ginsenosidivorans gen. nov., sp. nov., with ginsenoside converting activity isolated from soil of a ginseng field.</title>
        <authorList>
            <person name="Siddiqi M.Z."/>
            <person name="Muhammad Shafi S."/>
            <person name="Choi K.D."/>
            <person name="Im W.T."/>
        </authorList>
    </citation>
    <scope>NUCLEOTIDE SEQUENCE [LARGE SCALE GENOMIC DNA]</scope>
    <source>
        <strain evidence="1 2">Gsoil1550</strain>
    </source>
</reference>
<dbReference type="KEGG" id="pgin:FRZ67_18860"/>
<evidence type="ECO:0008006" key="3">
    <source>
        <dbReference type="Google" id="ProtNLM"/>
    </source>
</evidence>
<dbReference type="AlphaFoldDB" id="A0A5B8VDC3"/>
<accession>A0A5B8VDC3</accession>
<dbReference type="EMBL" id="CP042435">
    <property type="protein sequence ID" value="QEC69269.1"/>
    <property type="molecule type" value="Genomic_DNA"/>
</dbReference>
<dbReference type="Proteomes" id="UP000321533">
    <property type="component" value="Chromosome"/>
</dbReference>
<keyword evidence="2" id="KW-1185">Reference proteome</keyword>
<evidence type="ECO:0000313" key="2">
    <source>
        <dbReference type="Proteomes" id="UP000321533"/>
    </source>
</evidence>
<dbReference type="RefSeq" id="WP_147192144.1">
    <property type="nucleotide sequence ID" value="NZ_CP042435.1"/>
</dbReference>
<proteinExistence type="predicted"/>